<feature type="domain" description="Macro" evidence="1">
    <location>
        <begin position="4"/>
        <end position="182"/>
    </location>
</feature>
<dbReference type="PROSITE" id="PS51154">
    <property type="entry name" value="MACRO"/>
    <property type="match status" value="1"/>
</dbReference>
<dbReference type="InterPro" id="IPR043472">
    <property type="entry name" value="Macro_dom-like"/>
</dbReference>
<dbReference type="EMBL" id="JAMZMH010000010">
    <property type="protein sequence ID" value="MDT0249256.1"/>
    <property type="molecule type" value="Genomic_DNA"/>
</dbReference>
<reference evidence="2" key="1">
    <citation type="submission" date="2022-06" db="EMBL/GenBank/DDBJ databases">
        <title>Draft Genome Sequences of Three Actinomyces oris Strains, Isolated from Healthy Human Feces.</title>
        <authorList>
            <person name="Ye Y."/>
            <person name="Liu C."/>
            <person name="Zhao J."/>
            <person name="Xu J."/>
            <person name="Huang H."/>
            <person name="Wang B."/>
            <person name="Wei J."/>
            <person name="Jing X."/>
        </authorList>
    </citation>
    <scope>NUCLEOTIDE SEQUENCE</scope>
    <source>
        <strain evidence="2">CNGBCC1803368</strain>
    </source>
</reference>
<comment type="caution">
    <text evidence="2">The sequence shown here is derived from an EMBL/GenBank/DDBJ whole genome shotgun (WGS) entry which is preliminary data.</text>
</comment>
<protein>
    <submittedName>
        <fullName evidence="2">Macro domain-containing protein</fullName>
    </submittedName>
</protein>
<evidence type="ECO:0000259" key="1">
    <source>
        <dbReference type="PROSITE" id="PS51154"/>
    </source>
</evidence>
<dbReference type="Pfam" id="PF01661">
    <property type="entry name" value="Macro"/>
    <property type="match status" value="1"/>
</dbReference>
<name>A0AAE4G3R4_9ACTO</name>
<accession>A0AAE4G3R4</accession>
<dbReference type="Proteomes" id="UP001180729">
    <property type="component" value="Unassembled WGS sequence"/>
</dbReference>
<evidence type="ECO:0000313" key="3">
    <source>
        <dbReference type="Proteomes" id="UP001180729"/>
    </source>
</evidence>
<organism evidence="2 3">
    <name type="scientific">Actinomyces oris</name>
    <dbReference type="NCBI Taxonomy" id="544580"/>
    <lineage>
        <taxon>Bacteria</taxon>
        <taxon>Bacillati</taxon>
        <taxon>Actinomycetota</taxon>
        <taxon>Actinomycetes</taxon>
        <taxon>Actinomycetales</taxon>
        <taxon>Actinomycetaceae</taxon>
        <taxon>Actinomyces</taxon>
    </lineage>
</organism>
<sequence>MMQNSAQVEYKDDGITWIVCNGNIAEISADAIVCAANSMGLMRGGASQALRIKGGDVVEDAARRLAPIRIGSAVVTTAGQLDAMWVIHAPTISEPVETTTPARIEAAAYAAVRTASDLGARSIAFPGLGLGVGEVNVADGARALVSGVTRGLRKKTLLDVVKIVLRQQFYIDVFCDCIVDVSS</sequence>
<dbReference type="InterPro" id="IPR002589">
    <property type="entry name" value="Macro_dom"/>
</dbReference>
<dbReference type="RefSeq" id="WP_311373040.1">
    <property type="nucleotide sequence ID" value="NZ_JAMZMH010000010.1"/>
</dbReference>
<dbReference type="Gene3D" id="3.40.220.10">
    <property type="entry name" value="Leucine Aminopeptidase, subunit E, domain 1"/>
    <property type="match status" value="1"/>
</dbReference>
<dbReference type="SMART" id="SM00506">
    <property type="entry name" value="A1pp"/>
    <property type="match status" value="1"/>
</dbReference>
<proteinExistence type="predicted"/>
<evidence type="ECO:0000313" key="2">
    <source>
        <dbReference type="EMBL" id="MDT0249256.1"/>
    </source>
</evidence>
<gene>
    <name evidence="2" type="ORF">RMW62_09200</name>
</gene>
<dbReference type="SUPFAM" id="SSF52949">
    <property type="entry name" value="Macro domain-like"/>
    <property type="match status" value="1"/>
</dbReference>
<dbReference type="AlphaFoldDB" id="A0AAE4G3R4"/>